<dbReference type="AlphaFoldDB" id="A0A561UBW5"/>
<dbReference type="RefSeq" id="WP_145903131.1">
    <property type="nucleotide sequence ID" value="NZ_BAAAMZ010000004.1"/>
</dbReference>
<evidence type="ECO:0000313" key="1">
    <source>
        <dbReference type="EMBL" id="TWF96829.1"/>
    </source>
</evidence>
<gene>
    <name evidence="1" type="ORF">FHX73_11602</name>
</gene>
<dbReference type="Proteomes" id="UP000317940">
    <property type="component" value="Unassembled WGS sequence"/>
</dbReference>
<keyword evidence="2" id="KW-1185">Reference proteome</keyword>
<dbReference type="EMBL" id="VIWT01000001">
    <property type="protein sequence ID" value="TWF96829.1"/>
    <property type="molecule type" value="Genomic_DNA"/>
</dbReference>
<comment type="caution">
    <text evidence="1">The sequence shown here is derived from an EMBL/GenBank/DDBJ whole genome shotgun (WGS) entry which is preliminary data.</text>
</comment>
<evidence type="ECO:0000313" key="2">
    <source>
        <dbReference type="Proteomes" id="UP000317940"/>
    </source>
</evidence>
<name>A0A561UBW5_9ACTN</name>
<proteinExistence type="predicted"/>
<reference evidence="1 2" key="1">
    <citation type="submission" date="2019-06" db="EMBL/GenBank/DDBJ databases">
        <title>Sequencing the genomes of 1000 actinobacteria strains.</title>
        <authorList>
            <person name="Klenk H.-P."/>
        </authorList>
    </citation>
    <scope>NUCLEOTIDE SEQUENCE [LARGE SCALE GENOMIC DNA]</scope>
    <source>
        <strain evidence="1 2">DSM 44826</strain>
    </source>
</reference>
<organism evidence="1 2">
    <name type="scientific">Kitasatospora viridis</name>
    <dbReference type="NCBI Taxonomy" id="281105"/>
    <lineage>
        <taxon>Bacteria</taxon>
        <taxon>Bacillati</taxon>
        <taxon>Actinomycetota</taxon>
        <taxon>Actinomycetes</taxon>
        <taxon>Kitasatosporales</taxon>
        <taxon>Streptomycetaceae</taxon>
        <taxon>Kitasatospora</taxon>
    </lineage>
</organism>
<sequence length="59" mass="6082">MSNSPTPKGRPGHGSRILAAMDKARAPYSGVAGRVAARLVAEDEAAAADETNGEEDDRS</sequence>
<protein>
    <submittedName>
        <fullName evidence="1">Uncharacterized protein</fullName>
    </submittedName>
</protein>
<accession>A0A561UBW5</accession>